<proteinExistence type="predicted"/>
<accession>A0A085LTV4</accession>
<keyword evidence="3" id="KW-1185">Reference proteome</keyword>
<evidence type="ECO:0000256" key="1">
    <source>
        <dbReference type="SAM" id="MobiDB-lite"/>
    </source>
</evidence>
<evidence type="ECO:0000313" key="3">
    <source>
        <dbReference type="Proteomes" id="UP000030764"/>
    </source>
</evidence>
<protein>
    <submittedName>
        <fullName evidence="2">Uncharacterized protein</fullName>
    </submittedName>
</protein>
<name>A0A085LTV4_9BILA</name>
<feature type="region of interest" description="Disordered" evidence="1">
    <location>
        <begin position="121"/>
        <end position="142"/>
    </location>
</feature>
<evidence type="ECO:0000313" key="2">
    <source>
        <dbReference type="EMBL" id="KFD48400.1"/>
    </source>
</evidence>
<gene>
    <name evidence="2" type="ORF">M513_10700</name>
</gene>
<organism evidence="2 3">
    <name type="scientific">Trichuris suis</name>
    <name type="common">pig whipworm</name>
    <dbReference type="NCBI Taxonomy" id="68888"/>
    <lineage>
        <taxon>Eukaryota</taxon>
        <taxon>Metazoa</taxon>
        <taxon>Ecdysozoa</taxon>
        <taxon>Nematoda</taxon>
        <taxon>Enoplea</taxon>
        <taxon>Dorylaimia</taxon>
        <taxon>Trichinellida</taxon>
        <taxon>Trichuridae</taxon>
        <taxon>Trichuris</taxon>
    </lineage>
</organism>
<sequence length="142" mass="16277">MMLKQPSCYVFKTNLQNKRSPTGCMSVIPDSIMQSITFVSFLLLTILATAFTAPRSSRRSQQESKIDTEEAELEQKKSRCVMAKECSALQKAFMTSSDRNPQELRRKYFACVAECKMRVQMEEKKKRKHKNQQAKETKPAAA</sequence>
<reference evidence="2 3" key="1">
    <citation type="journal article" date="2014" name="Nat. Genet.">
        <title>Genome and transcriptome of the porcine whipworm Trichuris suis.</title>
        <authorList>
            <person name="Jex A.R."/>
            <person name="Nejsum P."/>
            <person name="Schwarz E.M."/>
            <person name="Hu L."/>
            <person name="Young N.D."/>
            <person name="Hall R.S."/>
            <person name="Korhonen P.K."/>
            <person name="Liao S."/>
            <person name="Thamsborg S."/>
            <person name="Xia J."/>
            <person name="Xu P."/>
            <person name="Wang S."/>
            <person name="Scheerlinck J.P."/>
            <person name="Hofmann A."/>
            <person name="Sternberg P.W."/>
            <person name="Wang J."/>
            <person name="Gasser R.B."/>
        </authorList>
    </citation>
    <scope>NUCLEOTIDE SEQUENCE [LARGE SCALE GENOMIC DNA]</scope>
    <source>
        <strain evidence="2">DCEP-RM93M</strain>
    </source>
</reference>
<feature type="compositionally biased region" description="Basic and acidic residues" evidence="1">
    <location>
        <begin position="60"/>
        <end position="75"/>
    </location>
</feature>
<dbReference type="Proteomes" id="UP000030764">
    <property type="component" value="Unassembled WGS sequence"/>
</dbReference>
<dbReference type="EMBL" id="KL363294">
    <property type="protein sequence ID" value="KFD48400.1"/>
    <property type="molecule type" value="Genomic_DNA"/>
</dbReference>
<feature type="compositionally biased region" description="Basic and acidic residues" evidence="1">
    <location>
        <begin position="133"/>
        <end position="142"/>
    </location>
</feature>
<dbReference type="AlphaFoldDB" id="A0A085LTV4"/>
<feature type="region of interest" description="Disordered" evidence="1">
    <location>
        <begin position="53"/>
        <end position="75"/>
    </location>
</feature>